<name>A0A0R2KV47_LACAM</name>
<evidence type="ECO:0000256" key="2">
    <source>
        <dbReference type="SAM" id="MobiDB-lite"/>
    </source>
</evidence>
<feature type="compositionally biased region" description="Acidic residues" evidence="2">
    <location>
        <begin position="138"/>
        <end position="148"/>
    </location>
</feature>
<evidence type="ECO:0000256" key="1">
    <source>
        <dbReference type="ARBA" id="ARBA00022801"/>
    </source>
</evidence>
<dbReference type="AlphaFoldDB" id="A0A0R2KV47"/>
<organism evidence="4 5">
    <name type="scientific">Lactobacillus amylovorus subsp. animalium DSM 16698</name>
    <dbReference type="NCBI Taxonomy" id="695563"/>
    <lineage>
        <taxon>Bacteria</taxon>
        <taxon>Bacillati</taxon>
        <taxon>Bacillota</taxon>
        <taxon>Bacilli</taxon>
        <taxon>Lactobacillales</taxon>
        <taxon>Lactobacillaceae</taxon>
        <taxon>Lactobacillus</taxon>
        <taxon>Lactobacillus amylovorus subsp. animalium</taxon>
    </lineage>
</organism>
<keyword evidence="4" id="KW-0540">Nuclease</keyword>
<dbReference type="InterPro" id="IPR011856">
    <property type="entry name" value="tRNA_endonuc-like_dom_sf"/>
</dbReference>
<dbReference type="InterPro" id="IPR011335">
    <property type="entry name" value="Restrct_endonuc-II-like"/>
</dbReference>
<feature type="domain" description="Restriction endonuclease type IV Mrr" evidence="3">
    <location>
        <begin position="159"/>
        <end position="279"/>
    </location>
</feature>
<evidence type="ECO:0000313" key="5">
    <source>
        <dbReference type="Proteomes" id="UP000051529"/>
    </source>
</evidence>
<dbReference type="PANTHER" id="PTHR30015">
    <property type="entry name" value="MRR RESTRICTION SYSTEM PROTEIN"/>
    <property type="match status" value="1"/>
</dbReference>
<keyword evidence="1" id="KW-0378">Hydrolase</keyword>
<dbReference type="InterPro" id="IPR052906">
    <property type="entry name" value="Type_IV_Methyl-Rstrct_Enzyme"/>
</dbReference>
<feature type="region of interest" description="Disordered" evidence="2">
    <location>
        <begin position="126"/>
        <end position="149"/>
    </location>
</feature>
<evidence type="ECO:0000259" key="3">
    <source>
        <dbReference type="Pfam" id="PF04471"/>
    </source>
</evidence>
<dbReference type="SUPFAM" id="SSF52980">
    <property type="entry name" value="Restriction endonuclease-like"/>
    <property type="match status" value="1"/>
</dbReference>
<sequence>MKKYKRRDVGKAIVMALRDLGGSASRKQIRRTIAENEYDGLTYEGVYYTKKAKTGMYSPFLFDFNFGLKNLYSVGYVEELKRNQDVVLTDLGRSADLTNYPSKEQQRIIAAYWDKKNALRAERNKAKKLANDQKEEAVDSNDEQDSADNDWKTQLLDQIKKFKPKKFESFSRLLISKMGVTIDKEKGVQISGDHGIDGFGYFRSDEFRTSRVAIQCKRYTSGPVGEAEIRDFKGTMDSFNAEYGIFVTTSYYTDTAKRIAMKGNRTVTLIDGQELTDLIEKYQLHIKPVTTYALDDYYFEKD</sequence>
<reference evidence="4 5" key="1">
    <citation type="journal article" date="2015" name="Genome Announc.">
        <title>Expanding the biotechnology potential of lactobacilli through comparative genomics of 213 strains and associated genera.</title>
        <authorList>
            <person name="Sun Z."/>
            <person name="Harris H.M."/>
            <person name="McCann A."/>
            <person name="Guo C."/>
            <person name="Argimon S."/>
            <person name="Zhang W."/>
            <person name="Yang X."/>
            <person name="Jeffery I.B."/>
            <person name="Cooney J.C."/>
            <person name="Kagawa T.F."/>
            <person name="Liu W."/>
            <person name="Song Y."/>
            <person name="Salvetti E."/>
            <person name="Wrobel A."/>
            <person name="Rasinkangas P."/>
            <person name="Parkhill J."/>
            <person name="Rea M.C."/>
            <person name="O'Sullivan O."/>
            <person name="Ritari J."/>
            <person name="Douillard F.P."/>
            <person name="Paul Ross R."/>
            <person name="Yang R."/>
            <person name="Briner A.E."/>
            <person name="Felis G.E."/>
            <person name="de Vos W.M."/>
            <person name="Barrangou R."/>
            <person name="Klaenhammer T.R."/>
            <person name="Caufield P.W."/>
            <person name="Cui Y."/>
            <person name="Zhang H."/>
            <person name="O'Toole P.W."/>
        </authorList>
    </citation>
    <scope>NUCLEOTIDE SEQUENCE [LARGE SCALE GENOMIC DNA]</scope>
    <source>
        <strain evidence="4 5">DSM 16698</strain>
    </source>
</reference>
<dbReference type="PANTHER" id="PTHR30015:SF7">
    <property type="entry name" value="TYPE IV METHYL-DIRECTED RESTRICTION ENZYME ECOKMRR"/>
    <property type="match status" value="1"/>
</dbReference>
<dbReference type="EMBL" id="JQBQ01000024">
    <property type="protein sequence ID" value="KRN90109.1"/>
    <property type="molecule type" value="Genomic_DNA"/>
</dbReference>
<evidence type="ECO:0000313" key="4">
    <source>
        <dbReference type="EMBL" id="KRN90109.1"/>
    </source>
</evidence>
<dbReference type="GO" id="GO:0003677">
    <property type="term" value="F:DNA binding"/>
    <property type="evidence" value="ECO:0007669"/>
    <property type="project" value="InterPro"/>
</dbReference>
<dbReference type="Pfam" id="PF04471">
    <property type="entry name" value="Mrr_cat"/>
    <property type="match status" value="1"/>
</dbReference>
<dbReference type="RefSeq" id="WP_056985527.1">
    <property type="nucleotide sequence ID" value="NZ_JQBQ01000024.1"/>
</dbReference>
<keyword evidence="4" id="KW-0255">Endonuclease</keyword>
<dbReference type="PATRIC" id="fig|695563.3.peg.770"/>
<gene>
    <name evidence="4" type="ORF">IV44_GL000718</name>
</gene>
<comment type="caution">
    <text evidence="4">The sequence shown here is derived from an EMBL/GenBank/DDBJ whole genome shotgun (WGS) entry which is preliminary data.</text>
</comment>
<proteinExistence type="predicted"/>
<dbReference type="GO" id="GO:0015666">
    <property type="term" value="F:restriction endodeoxyribonuclease activity"/>
    <property type="evidence" value="ECO:0007669"/>
    <property type="project" value="TreeGrafter"/>
</dbReference>
<dbReference type="GO" id="GO:0009307">
    <property type="term" value="P:DNA restriction-modification system"/>
    <property type="evidence" value="ECO:0007669"/>
    <property type="project" value="InterPro"/>
</dbReference>
<dbReference type="Gene3D" id="3.40.1350.10">
    <property type="match status" value="1"/>
</dbReference>
<protein>
    <submittedName>
        <fullName evidence="4">Restriction endonuclease</fullName>
    </submittedName>
</protein>
<feature type="compositionally biased region" description="Basic and acidic residues" evidence="2">
    <location>
        <begin position="126"/>
        <end position="137"/>
    </location>
</feature>
<dbReference type="Proteomes" id="UP000051529">
    <property type="component" value="Unassembled WGS sequence"/>
</dbReference>
<dbReference type="InterPro" id="IPR007560">
    <property type="entry name" value="Restrct_endonuc_IV_Mrr"/>
</dbReference>
<accession>A0A0R2KV47</accession>